<comment type="caution">
    <text evidence="1">The sequence shown here is derived from an EMBL/GenBank/DDBJ whole genome shotgun (WGS) entry which is preliminary data.</text>
</comment>
<sequence>MAAVLQIPTHHLGNSSAGWELDVKARRPNSWSSGVSSRVNWSRYVGRRVSTDLRRHCPSVLEKVMDEAVHCFLYPCSWTIGAMAL</sequence>
<dbReference type="AlphaFoldDB" id="A0A484GAX4"/>
<accession>A0A484GAX4</accession>
<reference evidence="2" key="1">
    <citation type="journal article" date="2013" name="New Phytol.">
        <title>Comparative genomic and transcriptomic analyses reveal the hemibiotrophic stage shift of Colletotrichum fungi.</title>
        <authorList>
            <person name="Gan P."/>
            <person name="Ikeda K."/>
            <person name="Irieda H."/>
            <person name="Narusaka M."/>
            <person name="O'Connell R.J."/>
            <person name="Narusaka Y."/>
            <person name="Takano Y."/>
            <person name="Kubo Y."/>
            <person name="Shirasu K."/>
        </authorList>
    </citation>
    <scope>NUCLEOTIDE SEQUENCE [LARGE SCALE GENOMIC DNA]</scope>
    <source>
        <strain evidence="2">104-T / ATCC 96160 / CBS 514.97 / LARS 414 / MAFF 240422</strain>
    </source>
</reference>
<dbReference type="Proteomes" id="UP000014480">
    <property type="component" value="Unassembled WGS sequence"/>
</dbReference>
<name>A0A484GAX4_COLOR</name>
<evidence type="ECO:0000313" key="2">
    <source>
        <dbReference type="Proteomes" id="UP000014480"/>
    </source>
</evidence>
<reference evidence="2" key="2">
    <citation type="journal article" date="2019" name="Mol. Plant Microbe Interact.">
        <title>Genome sequence resources for four phytopathogenic fungi from the Colletotrichum orbiculare species complex.</title>
        <authorList>
            <person name="Gan P."/>
            <person name="Tsushima A."/>
            <person name="Narusaka M."/>
            <person name="Narusaka Y."/>
            <person name="Takano Y."/>
            <person name="Kubo Y."/>
            <person name="Shirasu K."/>
        </authorList>
    </citation>
    <scope>GENOME REANNOTATION</scope>
    <source>
        <strain evidence="2">104-T / ATCC 96160 / CBS 514.97 / LARS 414 / MAFF 240422</strain>
    </source>
</reference>
<organism evidence="1 2">
    <name type="scientific">Colletotrichum orbiculare (strain 104-T / ATCC 96160 / CBS 514.97 / LARS 414 / MAFF 240422)</name>
    <name type="common">Cucumber anthracnose fungus</name>
    <name type="synonym">Colletotrichum lagenarium</name>
    <dbReference type="NCBI Taxonomy" id="1213857"/>
    <lineage>
        <taxon>Eukaryota</taxon>
        <taxon>Fungi</taxon>
        <taxon>Dikarya</taxon>
        <taxon>Ascomycota</taxon>
        <taxon>Pezizomycotina</taxon>
        <taxon>Sordariomycetes</taxon>
        <taxon>Hypocreomycetidae</taxon>
        <taxon>Glomerellales</taxon>
        <taxon>Glomerellaceae</taxon>
        <taxon>Colletotrichum</taxon>
        <taxon>Colletotrichum orbiculare species complex</taxon>
    </lineage>
</organism>
<dbReference type="EMBL" id="AMCV02000001">
    <property type="protein sequence ID" value="TDZ26917.1"/>
    <property type="molecule type" value="Genomic_DNA"/>
</dbReference>
<proteinExistence type="predicted"/>
<evidence type="ECO:0000313" key="1">
    <source>
        <dbReference type="EMBL" id="TDZ26917.1"/>
    </source>
</evidence>
<keyword evidence="2" id="KW-1185">Reference proteome</keyword>
<protein>
    <submittedName>
        <fullName evidence="1">Uncharacterized protein</fullName>
    </submittedName>
</protein>
<gene>
    <name evidence="1" type="ORF">Cob_v000751</name>
</gene>